<dbReference type="STRING" id="578462.A0A0L0T1H5"/>
<comment type="similarity">
    <text evidence="1 2">Belongs to the nucleosome assembly protein (NAP) family.</text>
</comment>
<dbReference type="VEuPathDB" id="FungiDB:AMAG_12847"/>
<dbReference type="GO" id="GO:0005634">
    <property type="term" value="C:nucleus"/>
    <property type="evidence" value="ECO:0007669"/>
    <property type="project" value="InterPro"/>
</dbReference>
<dbReference type="GO" id="GO:0006334">
    <property type="term" value="P:nucleosome assembly"/>
    <property type="evidence" value="ECO:0007669"/>
    <property type="project" value="InterPro"/>
</dbReference>
<evidence type="ECO:0000313" key="4">
    <source>
        <dbReference type="Proteomes" id="UP000054350"/>
    </source>
</evidence>
<reference evidence="3 4" key="1">
    <citation type="submission" date="2009-11" db="EMBL/GenBank/DDBJ databases">
        <title>Annotation of Allomyces macrogynus ATCC 38327.</title>
        <authorList>
            <consortium name="The Broad Institute Genome Sequencing Platform"/>
            <person name="Russ C."/>
            <person name="Cuomo C."/>
            <person name="Burger G."/>
            <person name="Gray M.W."/>
            <person name="Holland P.W.H."/>
            <person name="King N."/>
            <person name="Lang F.B.F."/>
            <person name="Roger A.J."/>
            <person name="Ruiz-Trillo I."/>
            <person name="Young S.K."/>
            <person name="Zeng Q."/>
            <person name="Gargeya S."/>
            <person name="Fitzgerald M."/>
            <person name="Haas B."/>
            <person name="Abouelleil A."/>
            <person name="Alvarado L."/>
            <person name="Arachchi H.M."/>
            <person name="Berlin A."/>
            <person name="Chapman S.B."/>
            <person name="Gearin G."/>
            <person name="Goldberg J."/>
            <person name="Griggs A."/>
            <person name="Gujja S."/>
            <person name="Hansen M."/>
            <person name="Heiman D."/>
            <person name="Howarth C."/>
            <person name="Larimer J."/>
            <person name="Lui A."/>
            <person name="MacDonald P.J.P."/>
            <person name="McCowen C."/>
            <person name="Montmayeur A."/>
            <person name="Murphy C."/>
            <person name="Neiman D."/>
            <person name="Pearson M."/>
            <person name="Priest M."/>
            <person name="Roberts A."/>
            <person name="Saif S."/>
            <person name="Shea T."/>
            <person name="Sisk P."/>
            <person name="Stolte C."/>
            <person name="Sykes S."/>
            <person name="Wortman J."/>
            <person name="Nusbaum C."/>
            <person name="Birren B."/>
        </authorList>
    </citation>
    <scope>NUCLEOTIDE SEQUENCE [LARGE SCALE GENOMIC DNA]</scope>
    <source>
        <strain evidence="3 4">ATCC 38327</strain>
    </source>
</reference>
<evidence type="ECO:0000256" key="2">
    <source>
        <dbReference type="RuleBase" id="RU003876"/>
    </source>
</evidence>
<dbReference type="PANTHER" id="PTHR11875">
    <property type="entry name" value="TESTIS-SPECIFIC Y-ENCODED PROTEIN"/>
    <property type="match status" value="1"/>
</dbReference>
<organism evidence="3 4">
    <name type="scientific">Allomyces macrogynus (strain ATCC 38327)</name>
    <name type="common">Allomyces javanicus var. macrogynus</name>
    <dbReference type="NCBI Taxonomy" id="578462"/>
    <lineage>
        <taxon>Eukaryota</taxon>
        <taxon>Fungi</taxon>
        <taxon>Fungi incertae sedis</taxon>
        <taxon>Blastocladiomycota</taxon>
        <taxon>Blastocladiomycetes</taxon>
        <taxon>Blastocladiales</taxon>
        <taxon>Blastocladiaceae</taxon>
        <taxon>Allomyces</taxon>
    </lineage>
</organism>
<evidence type="ECO:0000256" key="1">
    <source>
        <dbReference type="ARBA" id="ARBA00009947"/>
    </source>
</evidence>
<reference evidence="4" key="2">
    <citation type="submission" date="2009-11" db="EMBL/GenBank/DDBJ databases">
        <title>The Genome Sequence of Allomyces macrogynus strain ATCC 38327.</title>
        <authorList>
            <consortium name="The Broad Institute Genome Sequencing Platform"/>
            <person name="Russ C."/>
            <person name="Cuomo C."/>
            <person name="Shea T."/>
            <person name="Young S.K."/>
            <person name="Zeng Q."/>
            <person name="Koehrsen M."/>
            <person name="Haas B."/>
            <person name="Borodovsky M."/>
            <person name="Guigo R."/>
            <person name="Alvarado L."/>
            <person name="Berlin A."/>
            <person name="Borenstein D."/>
            <person name="Chen Z."/>
            <person name="Engels R."/>
            <person name="Freedman E."/>
            <person name="Gellesch M."/>
            <person name="Goldberg J."/>
            <person name="Griggs A."/>
            <person name="Gujja S."/>
            <person name="Heiman D."/>
            <person name="Hepburn T."/>
            <person name="Howarth C."/>
            <person name="Jen D."/>
            <person name="Larson L."/>
            <person name="Lewis B."/>
            <person name="Mehta T."/>
            <person name="Park D."/>
            <person name="Pearson M."/>
            <person name="Roberts A."/>
            <person name="Saif S."/>
            <person name="Shenoy N."/>
            <person name="Sisk P."/>
            <person name="Stolte C."/>
            <person name="Sykes S."/>
            <person name="Walk T."/>
            <person name="White J."/>
            <person name="Yandava C."/>
            <person name="Burger G."/>
            <person name="Gray M.W."/>
            <person name="Holland P.W.H."/>
            <person name="King N."/>
            <person name="Lang F.B.F."/>
            <person name="Roger A.J."/>
            <person name="Ruiz-Trillo I."/>
            <person name="Lander E."/>
            <person name="Nusbaum C."/>
        </authorList>
    </citation>
    <scope>NUCLEOTIDE SEQUENCE [LARGE SCALE GENOMIC DNA]</scope>
    <source>
        <strain evidence="4">ATCC 38327</strain>
    </source>
</reference>
<protein>
    <submittedName>
        <fullName evidence="3">Uncharacterized protein</fullName>
    </submittedName>
</protein>
<dbReference type="SUPFAM" id="SSF143113">
    <property type="entry name" value="NAP-like"/>
    <property type="match status" value="1"/>
</dbReference>
<dbReference type="InterPro" id="IPR037231">
    <property type="entry name" value="NAP-like_sf"/>
</dbReference>
<evidence type="ECO:0000313" key="3">
    <source>
        <dbReference type="EMBL" id="KNE68678.1"/>
    </source>
</evidence>
<dbReference type="Gene3D" id="1.20.5.1500">
    <property type="match status" value="1"/>
</dbReference>
<proteinExistence type="inferred from homology"/>
<accession>A0A0L0T1H5</accession>
<name>A0A0L0T1H5_ALLM3</name>
<dbReference type="eggNOG" id="KOG1507">
    <property type="taxonomic scope" value="Eukaryota"/>
</dbReference>
<dbReference type="Proteomes" id="UP000054350">
    <property type="component" value="Unassembled WGS sequence"/>
</dbReference>
<dbReference type="InterPro" id="IPR002164">
    <property type="entry name" value="NAP_family"/>
</dbReference>
<dbReference type="Gene3D" id="3.30.1120.90">
    <property type="entry name" value="Nucleosome assembly protein"/>
    <property type="match status" value="1"/>
</dbReference>
<keyword evidence="4" id="KW-1185">Reference proteome</keyword>
<dbReference type="OrthoDB" id="27325at2759"/>
<dbReference type="AlphaFoldDB" id="A0A0L0T1H5"/>
<gene>
    <name evidence="3" type="ORF">AMAG_12847</name>
</gene>
<dbReference type="EMBL" id="GG745357">
    <property type="protein sequence ID" value="KNE68678.1"/>
    <property type="molecule type" value="Genomic_DNA"/>
</dbReference>
<sequence length="269" mass="31032">MNFGNVPEDREELDIATLPKEVKARLNALRNLEVRLLLALHRLDREGPSRRRKIPPASFSRELTELEKKYHAKYTPLYEKRAAYVTGSAEPTADETKVPEGVTDFTTLELDEGQVEQTGPATGVPHFWRTALLNHRHIAELITEQDEEALAALQDIKVAYLNDNPGFSLEFVFGDNDFFTNKSLIKSYYLAEPTDVTDNDEEYIFDRTEATPINWKDGKDLTVKVEIKKQRHKDTNKTRVVKRTVPADTFFNFFKSQKNALENLAFRWR</sequence>
<dbReference type="Pfam" id="PF00956">
    <property type="entry name" value="NAP"/>
    <property type="match status" value="1"/>
</dbReference>